<organism evidence="5 6">
    <name type="scientific">Adlercreutzia caecimuris</name>
    <dbReference type="NCBI Taxonomy" id="671266"/>
    <lineage>
        <taxon>Bacteria</taxon>
        <taxon>Bacillati</taxon>
        <taxon>Actinomycetota</taxon>
        <taxon>Coriobacteriia</taxon>
        <taxon>Eggerthellales</taxon>
        <taxon>Eggerthellaceae</taxon>
        <taxon>Adlercreutzia</taxon>
    </lineage>
</organism>
<protein>
    <submittedName>
        <fullName evidence="5">MarR family transcriptional regulator</fullName>
    </submittedName>
</protein>
<feature type="domain" description="HTH marR-type" evidence="4">
    <location>
        <begin position="1"/>
        <end position="130"/>
    </location>
</feature>
<keyword evidence="3" id="KW-0804">Transcription</keyword>
<dbReference type="Pfam" id="PF12802">
    <property type="entry name" value="MarR_2"/>
    <property type="match status" value="1"/>
</dbReference>
<dbReference type="InterPro" id="IPR039422">
    <property type="entry name" value="MarR/SlyA-like"/>
</dbReference>
<evidence type="ECO:0000313" key="6">
    <source>
        <dbReference type="Proteomes" id="UP000308978"/>
    </source>
</evidence>
<dbReference type="Proteomes" id="UP000308978">
    <property type="component" value="Unassembled WGS sequence"/>
</dbReference>
<name>A0A4S4G1G8_9ACTN</name>
<evidence type="ECO:0000313" key="5">
    <source>
        <dbReference type="EMBL" id="THG36352.1"/>
    </source>
</evidence>
<dbReference type="PROSITE" id="PS01117">
    <property type="entry name" value="HTH_MARR_1"/>
    <property type="match status" value="2"/>
</dbReference>
<evidence type="ECO:0000256" key="2">
    <source>
        <dbReference type="ARBA" id="ARBA00023125"/>
    </source>
</evidence>
<dbReference type="PANTHER" id="PTHR33164">
    <property type="entry name" value="TRANSCRIPTIONAL REGULATOR, MARR FAMILY"/>
    <property type="match status" value="1"/>
</dbReference>
<keyword evidence="2" id="KW-0238">DNA-binding</keyword>
<dbReference type="GO" id="GO:0003700">
    <property type="term" value="F:DNA-binding transcription factor activity"/>
    <property type="evidence" value="ECO:0007669"/>
    <property type="project" value="InterPro"/>
</dbReference>
<accession>A0A4S4G1G8</accession>
<dbReference type="PROSITE" id="PS50995">
    <property type="entry name" value="HTH_MARR_2"/>
    <property type="match status" value="1"/>
</dbReference>
<evidence type="ECO:0000256" key="3">
    <source>
        <dbReference type="ARBA" id="ARBA00023163"/>
    </source>
</evidence>
<dbReference type="PANTHER" id="PTHR33164:SF64">
    <property type="entry name" value="TRANSCRIPTIONAL REGULATOR SLYA"/>
    <property type="match status" value="1"/>
</dbReference>
<sequence>MASPVAWCKARAALDECLGPGALSAEDVAALAAVSRSQPLTATELACSLALSKAKAARLLRRLIDLDLVAERVSPRDRRRSLLRMTPRGENILFEVGYSLDGAVLDTALTGMGALREAARAASTLDAPLAPGQVLLLMVCHEQGPLGVGDAAQLLGCGQSSVSMTARQLAVRDLLTVRAASRDRRRHCLALTSRGASAAAGALRAWNAIWEQ</sequence>
<dbReference type="InterPro" id="IPR036388">
    <property type="entry name" value="WH-like_DNA-bd_sf"/>
</dbReference>
<dbReference type="SMART" id="SM00347">
    <property type="entry name" value="HTH_MARR"/>
    <property type="match status" value="2"/>
</dbReference>
<dbReference type="RefSeq" id="WP_136435705.1">
    <property type="nucleotide sequence ID" value="NZ_SSTJ01000017.1"/>
</dbReference>
<reference evidence="5 6" key="1">
    <citation type="submission" date="2019-04" db="EMBL/GenBank/DDBJ databases">
        <title>Microbes associate with the intestines of laboratory mice.</title>
        <authorList>
            <person name="Navarre W."/>
            <person name="Wong E."/>
            <person name="Huang K.C."/>
            <person name="Tropini C."/>
            <person name="Ng K."/>
            <person name="Yu B."/>
        </authorList>
    </citation>
    <scope>NUCLEOTIDE SEQUENCE [LARGE SCALE GENOMIC DNA]</scope>
    <source>
        <strain evidence="5 6">NM80_B27</strain>
    </source>
</reference>
<dbReference type="AlphaFoldDB" id="A0A4S4G1G8"/>
<dbReference type="GO" id="GO:0006950">
    <property type="term" value="P:response to stress"/>
    <property type="evidence" value="ECO:0007669"/>
    <property type="project" value="TreeGrafter"/>
</dbReference>
<keyword evidence="1" id="KW-0805">Transcription regulation</keyword>
<comment type="caution">
    <text evidence="5">The sequence shown here is derived from an EMBL/GenBank/DDBJ whole genome shotgun (WGS) entry which is preliminary data.</text>
</comment>
<dbReference type="InterPro" id="IPR036390">
    <property type="entry name" value="WH_DNA-bd_sf"/>
</dbReference>
<dbReference type="SUPFAM" id="SSF46785">
    <property type="entry name" value="Winged helix' DNA-binding domain"/>
    <property type="match status" value="2"/>
</dbReference>
<evidence type="ECO:0000256" key="1">
    <source>
        <dbReference type="ARBA" id="ARBA00023015"/>
    </source>
</evidence>
<dbReference type="EMBL" id="SSTJ01000017">
    <property type="protein sequence ID" value="THG36352.1"/>
    <property type="molecule type" value="Genomic_DNA"/>
</dbReference>
<dbReference type="GO" id="GO:0003677">
    <property type="term" value="F:DNA binding"/>
    <property type="evidence" value="ECO:0007669"/>
    <property type="project" value="UniProtKB-KW"/>
</dbReference>
<evidence type="ECO:0000259" key="4">
    <source>
        <dbReference type="PROSITE" id="PS50995"/>
    </source>
</evidence>
<proteinExistence type="predicted"/>
<gene>
    <name evidence="5" type="ORF">E5986_10370</name>
</gene>
<dbReference type="Gene3D" id="1.10.10.10">
    <property type="entry name" value="Winged helix-like DNA-binding domain superfamily/Winged helix DNA-binding domain"/>
    <property type="match status" value="2"/>
</dbReference>
<dbReference type="InterPro" id="IPR023187">
    <property type="entry name" value="Tscrpt_reg_MarR-type_CS"/>
</dbReference>
<dbReference type="InterPro" id="IPR000835">
    <property type="entry name" value="HTH_MarR-typ"/>
</dbReference>